<dbReference type="RefSeq" id="WP_055653014.1">
    <property type="nucleotide sequence ID" value="NZ_CABIXC010000001.1"/>
</dbReference>
<evidence type="ECO:0000256" key="3">
    <source>
        <dbReference type="PIRSR" id="PIRSR001359-3"/>
    </source>
</evidence>
<dbReference type="PIRSF" id="PIRSF001359">
    <property type="entry name" value="F_bP_aldolase_II"/>
    <property type="match status" value="1"/>
</dbReference>
<name>A0A173YFR8_9FIRM</name>
<dbReference type="InterPro" id="IPR000771">
    <property type="entry name" value="FBA_II"/>
</dbReference>
<dbReference type="InterPro" id="IPR013785">
    <property type="entry name" value="Aldolase_TIM"/>
</dbReference>
<evidence type="ECO:0000313" key="5">
    <source>
        <dbReference type="Proteomes" id="UP000095651"/>
    </source>
</evidence>
<dbReference type="PANTHER" id="PTHR30304">
    <property type="entry name" value="D-TAGATOSE-1,6-BISPHOSPHATE ALDOLASE"/>
    <property type="match status" value="1"/>
</dbReference>
<dbReference type="EMBL" id="CYZE01000001">
    <property type="protein sequence ID" value="CUN61845.1"/>
    <property type="molecule type" value="Genomic_DNA"/>
</dbReference>
<feature type="active site" description="Proton donor" evidence="1">
    <location>
        <position position="83"/>
    </location>
</feature>
<dbReference type="AlphaFoldDB" id="A0A173YFR8"/>
<dbReference type="EC" id="4.1.2.13" evidence="4"/>
<dbReference type="PANTHER" id="PTHR30304:SF0">
    <property type="entry name" value="D-TAGATOSE-1,6-BISPHOSPHATE ALDOLASE SUBUNIT GATY-RELATED"/>
    <property type="match status" value="1"/>
</dbReference>
<feature type="binding site" evidence="2">
    <location>
        <position position="181"/>
    </location>
    <ligand>
        <name>dihydroxyacetone phosphate</name>
        <dbReference type="ChEBI" id="CHEBI:57642"/>
    </ligand>
</feature>
<accession>A0A173YFR8</accession>
<feature type="binding site" evidence="3">
    <location>
        <position position="208"/>
    </location>
    <ligand>
        <name>Zn(2+)</name>
        <dbReference type="ChEBI" id="CHEBI:29105"/>
        <label>1</label>
        <note>catalytic</note>
    </ligand>
</feature>
<dbReference type="Pfam" id="PF01116">
    <property type="entry name" value="F_bP_aldolase"/>
    <property type="match status" value="1"/>
</dbReference>
<dbReference type="InterPro" id="IPR050246">
    <property type="entry name" value="Class_II_FBP_aldolase"/>
</dbReference>
<evidence type="ECO:0000256" key="2">
    <source>
        <dbReference type="PIRSR" id="PIRSR001359-2"/>
    </source>
</evidence>
<keyword evidence="3" id="KW-0479">Metal-binding</keyword>
<gene>
    <name evidence="4" type="primary">fbaA_1</name>
    <name evidence="4" type="ORF">ERS852407_00718</name>
</gene>
<keyword evidence="3" id="KW-0862">Zinc</keyword>
<dbReference type="NCBIfam" id="TIGR00167">
    <property type="entry name" value="cbbA"/>
    <property type="match status" value="1"/>
</dbReference>
<evidence type="ECO:0000256" key="1">
    <source>
        <dbReference type="PIRSR" id="PIRSR001359-1"/>
    </source>
</evidence>
<feature type="binding site" evidence="2">
    <location>
        <begin position="209"/>
        <end position="211"/>
    </location>
    <ligand>
        <name>dihydroxyacetone phosphate</name>
        <dbReference type="ChEBI" id="CHEBI:57642"/>
    </ligand>
</feature>
<keyword evidence="4" id="KW-0456">Lyase</keyword>
<feature type="binding site" evidence="3">
    <location>
        <position position="135"/>
    </location>
    <ligand>
        <name>Zn(2+)</name>
        <dbReference type="ChEBI" id="CHEBI:29105"/>
        <label>2</label>
    </ligand>
</feature>
<feature type="binding site" evidence="3">
    <location>
        <position position="84"/>
    </location>
    <ligand>
        <name>Zn(2+)</name>
        <dbReference type="ChEBI" id="CHEBI:29105"/>
        <label>1</label>
        <note>catalytic</note>
    </ligand>
</feature>
<dbReference type="GO" id="GO:0008270">
    <property type="term" value="F:zinc ion binding"/>
    <property type="evidence" value="ECO:0007669"/>
    <property type="project" value="InterPro"/>
</dbReference>
<organism evidence="4 5">
    <name type="scientific">Hungatella hathewayi</name>
    <dbReference type="NCBI Taxonomy" id="154046"/>
    <lineage>
        <taxon>Bacteria</taxon>
        <taxon>Bacillati</taxon>
        <taxon>Bacillota</taxon>
        <taxon>Clostridia</taxon>
        <taxon>Lachnospirales</taxon>
        <taxon>Lachnospiraceae</taxon>
        <taxon>Hungatella</taxon>
    </lineage>
</organism>
<dbReference type="GO" id="GO:0009025">
    <property type="term" value="F:tagatose-bisphosphate aldolase activity"/>
    <property type="evidence" value="ECO:0007669"/>
    <property type="project" value="UniProtKB-EC"/>
</dbReference>
<dbReference type="PROSITE" id="PS00806">
    <property type="entry name" value="ALDOLASE_CLASS_II_2"/>
    <property type="match status" value="1"/>
</dbReference>
<feature type="binding site" evidence="2">
    <location>
        <begin position="230"/>
        <end position="233"/>
    </location>
    <ligand>
        <name>dihydroxyacetone phosphate</name>
        <dbReference type="ChEBI" id="CHEBI:57642"/>
    </ligand>
</feature>
<feature type="binding site" evidence="3">
    <location>
        <position position="180"/>
    </location>
    <ligand>
        <name>Zn(2+)</name>
        <dbReference type="ChEBI" id="CHEBI:29105"/>
        <label>1</label>
        <note>catalytic</note>
    </ligand>
</feature>
<evidence type="ECO:0000313" key="4">
    <source>
        <dbReference type="EMBL" id="CUN61845.1"/>
    </source>
</evidence>
<dbReference type="GO" id="GO:0005975">
    <property type="term" value="P:carbohydrate metabolic process"/>
    <property type="evidence" value="ECO:0007669"/>
    <property type="project" value="InterPro"/>
</dbReference>
<dbReference type="CDD" id="cd00947">
    <property type="entry name" value="TBP_aldolase_IIB"/>
    <property type="match status" value="1"/>
</dbReference>
<dbReference type="Gene3D" id="3.20.20.70">
    <property type="entry name" value="Aldolase class I"/>
    <property type="match status" value="1"/>
</dbReference>
<reference evidence="4 5" key="1">
    <citation type="submission" date="2015-09" db="EMBL/GenBank/DDBJ databases">
        <authorList>
            <consortium name="Pathogen Informatics"/>
        </authorList>
    </citation>
    <scope>NUCLEOTIDE SEQUENCE [LARGE SCALE GENOMIC DNA]</scope>
    <source>
        <strain evidence="4 5">2789STDY5608850</strain>
    </source>
</reference>
<sequence length="295" mass="31150">MPVVTLREILKNAGREKYAVGMFDVHHSDMAEAVLEAAEERNAPVILALAEVHAVQPGQLTAVGSMLVQAAERAGVPVAVHLDHAVSVETAVQAMELGFSSVMYDGSTLSLEENLENTAKTVRLAEAFGASVEAELGHVGGEEGNSDGSGGSVYTKPEDAAYFAEMTGADALAVSIGTVHGRYREKPNLNIPLLKEIHRRVSIPLVLHGGSGLSDQDFKDCIAGGISKINIYTEIAEAARMVLIEDAGSLGYFDLMQKSKRAMRAVAAEKIKLFGSQGKAPALSEPGTPPQKTGE</sequence>
<dbReference type="Proteomes" id="UP000095651">
    <property type="component" value="Unassembled WGS sequence"/>
</dbReference>
<proteinExistence type="predicted"/>
<dbReference type="SUPFAM" id="SSF51569">
    <property type="entry name" value="Aldolase"/>
    <property type="match status" value="1"/>
</dbReference>
<comment type="cofactor">
    <cofactor evidence="3">
        <name>Zn(2+)</name>
        <dbReference type="ChEBI" id="CHEBI:29105"/>
    </cofactor>
    <text evidence="3">Binds 2 Zn(2+) ions per subunit. One is catalytic and the other provides a structural contribution.</text>
</comment>
<dbReference type="EC" id="4.1.2.40" evidence="4"/>
<protein>
    <submittedName>
        <fullName evidence="4">Ketose-bisphosphate aldolase</fullName>
        <ecNumber evidence="4">4.1.2.13</ecNumber>
        <ecNumber evidence="4">4.1.2.40</ecNumber>
    </submittedName>
</protein>
<dbReference type="GO" id="GO:0004332">
    <property type="term" value="F:fructose-bisphosphate aldolase activity"/>
    <property type="evidence" value="ECO:0007669"/>
    <property type="project" value="UniProtKB-EC"/>
</dbReference>
<feature type="binding site" evidence="3">
    <location>
        <position position="105"/>
    </location>
    <ligand>
        <name>Zn(2+)</name>
        <dbReference type="ChEBI" id="CHEBI:29105"/>
        <label>2</label>
    </ligand>
</feature>